<dbReference type="PROSITE" id="PS00627">
    <property type="entry name" value="GHMP_KINASES_ATP"/>
    <property type="match status" value="1"/>
</dbReference>
<evidence type="ECO:0000256" key="13">
    <source>
        <dbReference type="HAMAP-Rule" id="MF_00384"/>
    </source>
</evidence>
<dbReference type="InterPro" id="IPR006203">
    <property type="entry name" value="GHMP_knse_ATP-bd_CS"/>
</dbReference>
<dbReference type="GO" id="GO:0005524">
    <property type="term" value="F:ATP binding"/>
    <property type="evidence" value="ECO:0007669"/>
    <property type="project" value="UniProtKB-UniRule"/>
</dbReference>
<keyword evidence="13" id="KW-0963">Cytoplasm</keyword>
<evidence type="ECO:0000256" key="10">
    <source>
        <dbReference type="ARBA" id="ARBA00022840"/>
    </source>
</evidence>
<gene>
    <name evidence="13" type="primary">thrB</name>
    <name evidence="16" type="ORF">FB554_0585</name>
</gene>
<name>A0A542X9E7_9MICO</name>
<dbReference type="InterPro" id="IPR020568">
    <property type="entry name" value="Ribosomal_Su5_D2-typ_SF"/>
</dbReference>
<dbReference type="PANTHER" id="PTHR20861">
    <property type="entry name" value="HOMOSERINE/4-DIPHOSPHOCYTIDYL-2-C-METHYL-D-ERYTHRITOL KINASE"/>
    <property type="match status" value="1"/>
</dbReference>
<organism evidence="16 17">
    <name type="scientific">Barrientosiimonas humi</name>
    <dbReference type="NCBI Taxonomy" id="999931"/>
    <lineage>
        <taxon>Bacteria</taxon>
        <taxon>Bacillati</taxon>
        <taxon>Actinomycetota</taxon>
        <taxon>Actinomycetes</taxon>
        <taxon>Micrococcales</taxon>
        <taxon>Dermacoccaceae</taxon>
        <taxon>Barrientosiimonas</taxon>
    </lineage>
</organism>
<evidence type="ECO:0000256" key="9">
    <source>
        <dbReference type="ARBA" id="ARBA00022777"/>
    </source>
</evidence>
<dbReference type="Proteomes" id="UP000318336">
    <property type="component" value="Unassembled WGS sequence"/>
</dbReference>
<dbReference type="PRINTS" id="PR00958">
    <property type="entry name" value="HOMSERKINASE"/>
</dbReference>
<evidence type="ECO:0000259" key="15">
    <source>
        <dbReference type="Pfam" id="PF08544"/>
    </source>
</evidence>
<sequence length="313" mass="32443">MSGELRPVPTGQRVALQVPASSANLGPGFDSVGLALDLWDDVEVEVTGDRLVIECEGEGADQVPRDASHLVHRSMSVMWRSLGFATPRGLKLLSRNRIPHSRGLGSSAAAIVVGVAAAAATVGVDVSSDEGRRQIGDVAGDLEGHPDNSSASVYGGLTVSWATDSDSGWSTARPALHPDVAPVAFVPASTLATDKARAALPTQVGHGDAARNSGRAALLVHALTQDPAFLLPATRDWLHQQQRRSAYVETMRLVDRLRAAGHAATVSGAGPTVLVLATQQTRAQVLAAVGEGAGWRALAGPVPDTGVRVVSRP</sequence>
<dbReference type="EMBL" id="VFOK01000001">
    <property type="protein sequence ID" value="TQL32459.1"/>
    <property type="molecule type" value="Genomic_DNA"/>
</dbReference>
<dbReference type="PIRSF" id="PIRSF000676">
    <property type="entry name" value="Homoser_kin"/>
    <property type="match status" value="1"/>
</dbReference>
<feature type="domain" description="GHMP kinase N-terminal" evidence="14">
    <location>
        <begin position="71"/>
        <end position="156"/>
    </location>
</feature>
<dbReference type="SUPFAM" id="SSF55060">
    <property type="entry name" value="GHMP Kinase, C-terminal domain"/>
    <property type="match status" value="1"/>
</dbReference>
<comment type="similarity">
    <text evidence="2 13">Belongs to the GHMP kinase family. Homoserine kinase subfamily.</text>
</comment>
<dbReference type="OrthoDB" id="9769912at2"/>
<keyword evidence="17" id="KW-1185">Reference proteome</keyword>
<dbReference type="SUPFAM" id="SSF54211">
    <property type="entry name" value="Ribosomal protein S5 domain 2-like"/>
    <property type="match status" value="1"/>
</dbReference>
<dbReference type="PANTHER" id="PTHR20861:SF1">
    <property type="entry name" value="HOMOSERINE KINASE"/>
    <property type="match status" value="1"/>
</dbReference>
<dbReference type="Gene3D" id="3.30.70.890">
    <property type="entry name" value="GHMP kinase, C-terminal domain"/>
    <property type="match status" value="1"/>
</dbReference>
<evidence type="ECO:0000256" key="12">
    <source>
        <dbReference type="ARBA" id="ARBA00049954"/>
    </source>
</evidence>
<evidence type="ECO:0000256" key="4">
    <source>
        <dbReference type="ARBA" id="ARBA00017858"/>
    </source>
</evidence>
<dbReference type="Pfam" id="PF00288">
    <property type="entry name" value="GHMP_kinases_N"/>
    <property type="match status" value="1"/>
</dbReference>
<evidence type="ECO:0000256" key="7">
    <source>
        <dbReference type="ARBA" id="ARBA00022697"/>
    </source>
</evidence>
<keyword evidence="5 13" id="KW-0028">Amino-acid biosynthesis</keyword>
<dbReference type="InterPro" id="IPR006204">
    <property type="entry name" value="GHMP_kinase_N_dom"/>
</dbReference>
<dbReference type="Pfam" id="PF08544">
    <property type="entry name" value="GHMP_kinases_C"/>
    <property type="match status" value="1"/>
</dbReference>
<evidence type="ECO:0000256" key="8">
    <source>
        <dbReference type="ARBA" id="ARBA00022741"/>
    </source>
</evidence>
<dbReference type="GO" id="GO:0004413">
    <property type="term" value="F:homoserine kinase activity"/>
    <property type="evidence" value="ECO:0007669"/>
    <property type="project" value="UniProtKB-UniRule"/>
</dbReference>
<proteinExistence type="inferred from homology"/>
<dbReference type="RefSeq" id="WP_142004552.1">
    <property type="nucleotide sequence ID" value="NZ_CAJTBP010000001.1"/>
</dbReference>
<dbReference type="NCBIfam" id="TIGR00191">
    <property type="entry name" value="thrB"/>
    <property type="match status" value="1"/>
</dbReference>
<keyword evidence="6 13" id="KW-0808">Transferase</keyword>
<evidence type="ECO:0000256" key="1">
    <source>
        <dbReference type="ARBA" id="ARBA00005015"/>
    </source>
</evidence>
<dbReference type="InterPro" id="IPR036554">
    <property type="entry name" value="GHMP_kinase_C_sf"/>
</dbReference>
<evidence type="ECO:0000256" key="6">
    <source>
        <dbReference type="ARBA" id="ARBA00022679"/>
    </source>
</evidence>
<evidence type="ECO:0000313" key="17">
    <source>
        <dbReference type="Proteomes" id="UP000318336"/>
    </source>
</evidence>
<comment type="caution">
    <text evidence="16">The sequence shown here is derived from an EMBL/GenBank/DDBJ whole genome shotgun (WGS) entry which is preliminary data.</text>
</comment>
<evidence type="ECO:0000256" key="3">
    <source>
        <dbReference type="ARBA" id="ARBA00012078"/>
    </source>
</evidence>
<dbReference type="UniPathway" id="UPA00050">
    <property type="reaction ID" value="UER00064"/>
</dbReference>
<feature type="binding site" evidence="13">
    <location>
        <begin position="99"/>
        <end position="109"/>
    </location>
    <ligand>
        <name>ATP</name>
        <dbReference type="ChEBI" id="CHEBI:30616"/>
    </ligand>
</feature>
<dbReference type="HAMAP" id="MF_00384">
    <property type="entry name" value="Homoser_kinase"/>
    <property type="match status" value="1"/>
</dbReference>
<evidence type="ECO:0000256" key="2">
    <source>
        <dbReference type="ARBA" id="ARBA00007370"/>
    </source>
</evidence>
<dbReference type="AlphaFoldDB" id="A0A542X9E7"/>
<protein>
    <recommendedName>
        <fullName evidence="4 13">Homoserine kinase</fullName>
        <shortName evidence="13">HK</shortName>
        <shortName evidence="13">HSK</shortName>
        <ecNumber evidence="3 13">2.7.1.39</ecNumber>
    </recommendedName>
</protein>
<comment type="catalytic activity">
    <reaction evidence="11 13">
        <text>L-homoserine + ATP = O-phospho-L-homoserine + ADP + H(+)</text>
        <dbReference type="Rhea" id="RHEA:13985"/>
        <dbReference type="ChEBI" id="CHEBI:15378"/>
        <dbReference type="ChEBI" id="CHEBI:30616"/>
        <dbReference type="ChEBI" id="CHEBI:57476"/>
        <dbReference type="ChEBI" id="CHEBI:57590"/>
        <dbReference type="ChEBI" id="CHEBI:456216"/>
        <dbReference type="EC" id="2.7.1.39"/>
    </reaction>
</comment>
<evidence type="ECO:0000256" key="5">
    <source>
        <dbReference type="ARBA" id="ARBA00022605"/>
    </source>
</evidence>
<dbReference type="InterPro" id="IPR000870">
    <property type="entry name" value="Homoserine_kinase"/>
</dbReference>
<dbReference type="EC" id="2.7.1.39" evidence="3 13"/>
<comment type="function">
    <text evidence="12 13">Catalyzes the ATP-dependent phosphorylation of L-homoserine to L-homoserine phosphate.</text>
</comment>
<dbReference type="GO" id="GO:0009088">
    <property type="term" value="P:threonine biosynthetic process"/>
    <property type="evidence" value="ECO:0007669"/>
    <property type="project" value="UniProtKB-UniRule"/>
</dbReference>
<feature type="domain" description="GHMP kinase C-terminal" evidence="15">
    <location>
        <begin position="235"/>
        <end position="290"/>
    </location>
</feature>
<accession>A0A542X9E7</accession>
<keyword evidence="9 13" id="KW-0418">Kinase</keyword>
<dbReference type="Gene3D" id="3.30.230.10">
    <property type="match status" value="1"/>
</dbReference>
<keyword evidence="7 13" id="KW-0791">Threonine biosynthesis</keyword>
<dbReference type="GO" id="GO:0005737">
    <property type="term" value="C:cytoplasm"/>
    <property type="evidence" value="ECO:0007669"/>
    <property type="project" value="UniProtKB-SubCell"/>
</dbReference>
<evidence type="ECO:0000313" key="16">
    <source>
        <dbReference type="EMBL" id="TQL32459.1"/>
    </source>
</evidence>
<evidence type="ECO:0000259" key="14">
    <source>
        <dbReference type="Pfam" id="PF00288"/>
    </source>
</evidence>
<reference evidence="16 17" key="1">
    <citation type="submission" date="2019-06" db="EMBL/GenBank/DDBJ databases">
        <title>Sequencing the genomes of 1000 actinobacteria strains.</title>
        <authorList>
            <person name="Klenk H.-P."/>
        </authorList>
    </citation>
    <scope>NUCLEOTIDE SEQUENCE [LARGE SCALE GENOMIC DNA]</scope>
    <source>
        <strain evidence="16 17">DSM 24617</strain>
    </source>
</reference>
<evidence type="ECO:0000256" key="11">
    <source>
        <dbReference type="ARBA" id="ARBA00049375"/>
    </source>
</evidence>
<dbReference type="InterPro" id="IPR013750">
    <property type="entry name" value="GHMP_kinase_C_dom"/>
</dbReference>
<comment type="subcellular location">
    <subcellularLocation>
        <location evidence="13">Cytoplasm</location>
    </subcellularLocation>
</comment>
<comment type="pathway">
    <text evidence="1 13">Amino-acid biosynthesis; L-threonine biosynthesis; L-threonine from L-aspartate: step 4/5.</text>
</comment>
<keyword evidence="10 13" id="KW-0067">ATP-binding</keyword>
<dbReference type="InterPro" id="IPR014721">
    <property type="entry name" value="Ribsml_uS5_D2-typ_fold_subgr"/>
</dbReference>
<keyword evidence="8 13" id="KW-0547">Nucleotide-binding</keyword>